<dbReference type="EMBL" id="CAJVPW010036373">
    <property type="protein sequence ID" value="CAG8737594.1"/>
    <property type="molecule type" value="Genomic_DNA"/>
</dbReference>
<accession>A0ACA9Q7N6</accession>
<reference evidence="1" key="1">
    <citation type="submission" date="2021-06" db="EMBL/GenBank/DDBJ databases">
        <authorList>
            <person name="Kallberg Y."/>
            <person name="Tangrot J."/>
            <person name="Rosling A."/>
        </authorList>
    </citation>
    <scope>NUCLEOTIDE SEQUENCE</scope>
    <source>
        <strain evidence="1">28 12/20/2015</strain>
    </source>
</reference>
<name>A0ACA9Q7N6_9GLOM</name>
<feature type="non-terminal residue" evidence="1">
    <location>
        <position position="1"/>
    </location>
</feature>
<gene>
    <name evidence="1" type="ORF">SPELUC_LOCUS13560</name>
</gene>
<organism evidence="1 2">
    <name type="scientific">Cetraspora pellucida</name>
    <dbReference type="NCBI Taxonomy" id="1433469"/>
    <lineage>
        <taxon>Eukaryota</taxon>
        <taxon>Fungi</taxon>
        <taxon>Fungi incertae sedis</taxon>
        <taxon>Mucoromycota</taxon>
        <taxon>Glomeromycotina</taxon>
        <taxon>Glomeromycetes</taxon>
        <taxon>Diversisporales</taxon>
        <taxon>Gigasporaceae</taxon>
        <taxon>Cetraspora</taxon>
    </lineage>
</organism>
<evidence type="ECO:0000313" key="1">
    <source>
        <dbReference type="EMBL" id="CAG8737594.1"/>
    </source>
</evidence>
<keyword evidence="2" id="KW-1185">Reference proteome</keyword>
<protein>
    <submittedName>
        <fullName evidence="1">708_t:CDS:1</fullName>
    </submittedName>
</protein>
<evidence type="ECO:0000313" key="2">
    <source>
        <dbReference type="Proteomes" id="UP000789366"/>
    </source>
</evidence>
<sequence length="44" mass="5247">KYKSTNNRDEALDIRAYKIEEHKEEEETKKSNSNKMKGKHSTHL</sequence>
<dbReference type="Proteomes" id="UP000789366">
    <property type="component" value="Unassembled WGS sequence"/>
</dbReference>
<proteinExistence type="predicted"/>
<feature type="non-terminal residue" evidence="1">
    <location>
        <position position="44"/>
    </location>
</feature>
<comment type="caution">
    <text evidence="1">The sequence shown here is derived from an EMBL/GenBank/DDBJ whole genome shotgun (WGS) entry which is preliminary data.</text>
</comment>